<feature type="domain" description="PAC" evidence="9">
    <location>
        <begin position="1489"/>
        <end position="1539"/>
    </location>
</feature>
<dbReference type="Pfam" id="PF00989">
    <property type="entry name" value="PAS"/>
    <property type="match status" value="2"/>
</dbReference>
<dbReference type="SMART" id="SM00091">
    <property type="entry name" value="PAS"/>
    <property type="match status" value="12"/>
</dbReference>
<dbReference type="Pfam" id="PF13426">
    <property type="entry name" value="PAS_9"/>
    <property type="match status" value="5"/>
</dbReference>
<dbReference type="SMART" id="SM00086">
    <property type="entry name" value="PAC"/>
    <property type="match status" value="12"/>
</dbReference>
<dbReference type="SUPFAM" id="SSF55874">
    <property type="entry name" value="ATPase domain of HSP90 chaperone/DNA topoisomerase II/histidine kinase"/>
    <property type="match status" value="1"/>
</dbReference>
<feature type="compositionally biased region" description="Basic residues" evidence="6">
    <location>
        <begin position="1"/>
        <end position="23"/>
    </location>
</feature>
<keyword evidence="3" id="KW-0597">Phosphoprotein</keyword>
<dbReference type="EMBL" id="LNQE01000869">
    <property type="protein sequence ID" value="KUG24017.1"/>
    <property type="molecule type" value="Genomic_DNA"/>
</dbReference>
<dbReference type="CDD" id="cd00082">
    <property type="entry name" value="HisKA"/>
    <property type="match status" value="1"/>
</dbReference>
<dbReference type="InterPro" id="IPR000014">
    <property type="entry name" value="PAS"/>
</dbReference>
<dbReference type="InterPro" id="IPR003661">
    <property type="entry name" value="HisK_dim/P_dom"/>
</dbReference>
<feature type="domain" description="PAC" evidence="9">
    <location>
        <begin position="230"/>
        <end position="281"/>
    </location>
</feature>
<name>A0A0W8FT92_9ZZZZ</name>
<feature type="domain" description="PAS" evidence="8">
    <location>
        <begin position="1416"/>
        <end position="1487"/>
    </location>
</feature>
<dbReference type="PRINTS" id="PR00344">
    <property type="entry name" value="BCTRLSENSOR"/>
</dbReference>
<keyword evidence="4" id="KW-0808">Transferase</keyword>
<feature type="domain" description="PAS" evidence="8">
    <location>
        <begin position="157"/>
        <end position="227"/>
    </location>
</feature>
<dbReference type="PROSITE" id="PS50112">
    <property type="entry name" value="PAS"/>
    <property type="match status" value="9"/>
</dbReference>
<feature type="domain" description="PAS" evidence="8">
    <location>
        <begin position="793"/>
        <end position="864"/>
    </location>
</feature>
<dbReference type="FunFam" id="1.10.287.130:FF:000070">
    <property type="entry name" value="Histidine kinase sensor protein"/>
    <property type="match status" value="1"/>
</dbReference>
<feature type="domain" description="PAS" evidence="8">
    <location>
        <begin position="36"/>
        <end position="88"/>
    </location>
</feature>
<organism evidence="10">
    <name type="scientific">hydrocarbon metagenome</name>
    <dbReference type="NCBI Taxonomy" id="938273"/>
    <lineage>
        <taxon>unclassified sequences</taxon>
        <taxon>metagenomes</taxon>
        <taxon>ecological metagenomes</taxon>
    </lineage>
</organism>
<dbReference type="SUPFAM" id="SSF47384">
    <property type="entry name" value="Homodimeric domain of signal transducing histidine kinase"/>
    <property type="match status" value="1"/>
</dbReference>
<sequence length="1922" mass="219233">MKTKTKPVSRQKKRTINVPKKKSLSPPKTGQSKLLTALYWQSALDAVTDAVCFLDTDQRILHCNRAMTEMFGLTQKEIIGKHCWEIVHDTTKPISKCPTTRAKKSLVRENGEIRKGDRWFNITADPILDKKGKLKGVVHTLQDITERKRTIQALQESEIKYRQLVENVSEVIFSVDMQGVITYISPAMEHLTGYSTKEVIGTNITNHILPEDLSKVLASINRILDSGQEESVEYRVKIKNGEIRYVLSSSKIILKNKQPTGLTGVITDITERKQTEEALKDAELKFRTIFEFASDGILLVETVSKNFISANDRICAMLGYTKKEFLKLNVSDIHPKKYLPYVIDQFEKLACNEITISHDIPVLKKDKTVFFADINSSSVTLSGKEYLMGIFRDVTERKQAEKVLKERDIVYRKLSANVPGMIYQFMRKPDGNYCAPFTTDAIKDIFGCSSGDVVNDFSPIAKVIYPDDFERLIDSIEESARKMSHWKCEFRVQIPGKPLRWLLGNSTPEKQLADGSIIWHGFCTDITERKLTEAALQERDAAFRKLSAHVPGAIYQFVRKPDGTYHLPFSSDTIKKIFGYSPQELANDFSLVTNAILPEDMDGFISTIEYSAQHMTDWKYEYRIQLPGEAVRWMLGQSTPEKLPDGSIIWHGFNADITEQKETQENLKISQENYKRLFDEHSAVKLLIDPETGNIMDANYAAVAFYGWTRDEIKQMKIWQINTLSEQEVKHEMNNALKKKKLHFEFRHRLADGSIRNVEVYSSKIKINGRDVLHSIIHDSTDRKQIEEALVKSELKFKRLFENSPVGVFMLKDRIIIDVNPALCNITGYSPEEIVGNSVRIIYANDEEFERAGSSVYEQVFKNGIGSIEAQLIRKNGDIFYGLLFLTQIDPRDSSFGYEGIMVDIDERKRADEKLKLEQQRFKSLTESSSDIIFVLNTEGIITYVNPAIEKGLGYKPEERIGKYGLEFVHPDDLQSVNSKFNILVNSTKYSILHTEDRMRHKDGSWRIFEATGNNLIKDNVVEAIIIRLHDITERKEKDQELFETKERYRILFEDSPDPYLILGNGKILDCNRSAEKMFLCSREKLIGTSPDQFSPEFQPNGRPSNEAAKEIIEKTLQKGLCTFEWTHTRMDGSDFPVEVSASTMVMDGRIVLLGVFRDITERKHAENALRVSEEKYRGIFDESIAAIYIFDSKKNFIDSNQAGLDLLGYSREELLHISIPDVDADPVVVRPAHQELFDGGRLINFEHKLRRKDGSIVNVINNSRPLTDSQGNTIGMLSTLIDITERKRAEAEIAVLSNALKLALDPILILDLEGKIINVNEAAKKLFETEDLGVSALDYVAPEDKEKVTVTMQALLMGSSVNIAEFTVITKSGRRVFIEATGNLIVDENGKATGLVVVERDITERKRMEESLLQEQQFSKSVLDNLPEIFYLFTYPENRLKLGNKQVEMLLGFNTEETIGRHVTEWIVPEYRDAVLKAIDEVMEKGRNSIEAPLLTKDGHQIPFFLTGAKFVVDDQSYFMGIGMELTERKKAEEALLDSETKLKAVIQGSPVPQFVIDKNHKILYWNKALEEISGIKSADVLGTNKHWHAFYTHERPCLADLLVDEKINLIPELYKGKYNESNYVDGAYEAEDFFPVIGKWLFFGAALIRDAHGNIIGALETLEDTTERKQAEKDLEKYREHLEELVRERTIHLEASNKELEAFSYSASHDLRAPLRSIEGFSQALLEDYEDKLNTHGKDYLTRIKMATRRMADLIEDMLQLSRITRMEMNIEKVNLTAVANSVISDLQKSQPQRNVKVKIAEGMDDHADSRLSRIIMDNLLRNAWKFTEKQANATIEFGLWKKEDEIKVYFVRDNGAGFDMAYADKLFAPFQRLHADDEFPGTGIGLATVRRILNRHGGRIWAEGETGKGATFYFSFSEK</sequence>
<feature type="domain" description="PAC" evidence="9">
    <location>
        <begin position="1619"/>
        <end position="1679"/>
    </location>
</feature>
<dbReference type="InterPro" id="IPR036890">
    <property type="entry name" value="HATPase_C_sf"/>
</dbReference>
<feature type="domain" description="PAS" evidence="8">
    <location>
        <begin position="918"/>
        <end position="988"/>
    </location>
</feature>
<dbReference type="SMART" id="SM00388">
    <property type="entry name" value="HisKA"/>
    <property type="match status" value="1"/>
</dbReference>
<dbReference type="Gene3D" id="3.30.565.10">
    <property type="entry name" value="Histidine kinase-like ATPase, C-terminal domain"/>
    <property type="match status" value="1"/>
</dbReference>
<feature type="domain" description="PAS" evidence="8">
    <location>
        <begin position="1540"/>
        <end position="1586"/>
    </location>
</feature>
<dbReference type="SUPFAM" id="SSF55785">
    <property type="entry name" value="PYP-like sensor domain (PAS domain)"/>
    <property type="match status" value="13"/>
</dbReference>
<dbReference type="Gene3D" id="1.10.287.130">
    <property type="match status" value="1"/>
</dbReference>
<evidence type="ECO:0000256" key="5">
    <source>
        <dbReference type="ARBA" id="ARBA00022777"/>
    </source>
</evidence>
<dbReference type="GO" id="GO:0000155">
    <property type="term" value="F:phosphorelay sensor kinase activity"/>
    <property type="evidence" value="ECO:0007669"/>
    <property type="project" value="InterPro"/>
</dbReference>
<proteinExistence type="predicted"/>
<evidence type="ECO:0000256" key="4">
    <source>
        <dbReference type="ARBA" id="ARBA00022679"/>
    </source>
</evidence>
<feature type="domain" description="PAS" evidence="8">
    <location>
        <begin position="557"/>
        <end position="615"/>
    </location>
</feature>
<gene>
    <name evidence="10" type="ORF">ASZ90_006183</name>
</gene>
<dbReference type="PANTHER" id="PTHR43304:SF1">
    <property type="entry name" value="PAC DOMAIN-CONTAINING PROTEIN"/>
    <property type="match status" value="1"/>
</dbReference>
<protein>
    <recommendedName>
        <fullName evidence="2">histidine kinase</fullName>
        <ecNumber evidence="2">2.7.13.3</ecNumber>
    </recommendedName>
</protein>
<evidence type="ECO:0000256" key="2">
    <source>
        <dbReference type="ARBA" id="ARBA00012438"/>
    </source>
</evidence>
<dbReference type="PROSITE" id="PS50113">
    <property type="entry name" value="PAC"/>
    <property type="match status" value="10"/>
</dbReference>
<feature type="domain" description="PAS" evidence="8">
    <location>
        <begin position="1173"/>
        <end position="1216"/>
    </location>
</feature>
<evidence type="ECO:0000259" key="9">
    <source>
        <dbReference type="PROSITE" id="PS50113"/>
    </source>
</evidence>
<evidence type="ECO:0000313" key="10">
    <source>
        <dbReference type="EMBL" id="KUG24017.1"/>
    </source>
</evidence>
<feature type="domain" description="PAC" evidence="9">
    <location>
        <begin position="1244"/>
        <end position="1296"/>
    </location>
</feature>
<dbReference type="InterPro" id="IPR052162">
    <property type="entry name" value="Sensor_kinase/Photoreceptor"/>
</dbReference>
<dbReference type="InterPro" id="IPR013767">
    <property type="entry name" value="PAS_fold"/>
</dbReference>
<keyword evidence="5" id="KW-0418">Kinase</keyword>
<evidence type="ECO:0000256" key="1">
    <source>
        <dbReference type="ARBA" id="ARBA00000085"/>
    </source>
</evidence>
<dbReference type="Pfam" id="PF00512">
    <property type="entry name" value="HisKA"/>
    <property type="match status" value="1"/>
</dbReference>
<comment type="catalytic activity">
    <reaction evidence="1">
        <text>ATP + protein L-histidine = ADP + protein N-phospho-L-histidine.</text>
        <dbReference type="EC" id="2.7.13.3"/>
    </reaction>
</comment>
<dbReference type="GO" id="GO:0006355">
    <property type="term" value="P:regulation of DNA-templated transcription"/>
    <property type="evidence" value="ECO:0007669"/>
    <property type="project" value="InterPro"/>
</dbReference>
<dbReference type="InterPro" id="IPR004358">
    <property type="entry name" value="Sig_transdc_His_kin-like_C"/>
</dbReference>
<dbReference type="EC" id="2.7.13.3" evidence="2"/>
<evidence type="ECO:0000259" key="8">
    <source>
        <dbReference type="PROSITE" id="PS50112"/>
    </source>
</evidence>
<dbReference type="Pfam" id="PF08448">
    <property type="entry name" value="PAS_4"/>
    <property type="match status" value="2"/>
</dbReference>
<dbReference type="PANTHER" id="PTHR43304">
    <property type="entry name" value="PHYTOCHROME-LIKE PROTEIN CPH1"/>
    <property type="match status" value="1"/>
</dbReference>
<dbReference type="InterPro" id="IPR001610">
    <property type="entry name" value="PAC"/>
</dbReference>
<accession>A0A0W8FT92</accession>
<dbReference type="NCBIfam" id="TIGR00229">
    <property type="entry name" value="sensory_box"/>
    <property type="match status" value="11"/>
</dbReference>
<dbReference type="PROSITE" id="PS50109">
    <property type="entry name" value="HIS_KIN"/>
    <property type="match status" value="1"/>
</dbReference>
<dbReference type="InterPro" id="IPR005467">
    <property type="entry name" value="His_kinase_dom"/>
</dbReference>
<feature type="domain" description="PAC" evidence="9">
    <location>
        <begin position="1122"/>
        <end position="1172"/>
    </location>
</feature>
<dbReference type="InterPro" id="IPR035965">
    <property type="entry name" value="PAS-like_dom_sf"/>
</dbReference>
<feature type="domain" description="PAC" evidence="9">
    <location>
        <begin position="866"/>
        <end position="917"/>
    </location>
</feature>
<evidence type="ECO:0000256" key="6">
    <source>
        <dbReference type="SAM" id="MobiDB-lite"/>
    </source>
</evidence>
<feature type="domain" description="PAS" evidence="8">
    <location>
        <begin position="282"/>
        <end position="336"/>
    </location>
</feature>
<dbReference type="Pfam" id="PF08447">
    <property type="entry name" value="PAS_3"/>
    <property type="match status" value="4"/>
</dbReference>
<feature type="domain" description="Histidine kinase" evidence="7">
    <location>
        <begin position="1708"/>
        <end position="1922"/>
    </location>
</feature>
<feature type="domain" description="PAC" evidence="9">
    <location>
        <begin position="618"/>
        <end position="669"/>
    </location>
</feature>
<dbReference type="FunFam" id="3.30.565.10:FF:000006">
    <property type="entry name" value="Sensor histidine kinase WalK"/>
    <property type="match status" value="1"/>
</dbReference>
<feature type="region of interest" description="Disordered" evidence="6">
    <location>
        <begin position="1"/>
        <end position="30"/>
    </location>
</feature>
<feature type="domain" description="PAC" evidence="9">
    <location>
        <begin position="1363"/>
        <end position="1415"/>
    </location>
</feature>
<dbReference type="CDD" id="cd00130">
    <property type="entry name" value="PAS"/>
    <property type="match status" value="12"/>
</dbReference>
<evidence type="ECO:0000256" key="3">
    <source>
        <dbReference type="ARBA" id="ARBA00022553"/>
    </source>
</evidence>
<dbReference type="InterPro" id="IPR013656">
    <property type="entry name" value="PAS_4"/>
</dbReference>
<dbReference type="InterPro" id="IPR036097">
    <property type="entry name" value="HisK_dim/P_sf"/>
</dbReference>
<reference evidence="10" key="1">
    <citation type="journal article" date="2015" name="Proc. Natl. Acad. Sci. U.S.A.">
        <title>Networks of energetic and metabolic interactions define dynamics in microbial communities.</title>
        <authorList>
            <person name="Embree M."/>
            <person name="Liu J.K."/>
            <person name="Al-Bassam M.M."/>
            <person name="Zengler K."/>
        </authorList>
    </citation>
    <scope>NUCLEOTIDE SEQUENCE</scope>
</reference>
<dbReference type="Pfam" id="PF02518">
    <property type="entry name" value="HATPase_c"/>
    <property type="match status" value="1"/>
</dbReference>
<dbReference type="InterPro" id="IPR003594">
    <property type="entry name" value="HATPase_dom"/>
</dbReference>
<dbReference type="Gene3D" id="3.30.450.20">
    <property type="entry name" value="PAS domain"/>
    <property type="match status" value="13"/>
</dbReference>
<feature type="domain" description="PAC" evidence="9">
    <location>
        <begin position="100"/>
        <end position="156"/>
    </location>
</feature>
<feature type="domain" description="PAC" evidence="9">
    <location>
        <begin position="356"/>
        <end position="406"/>
    </location>
</feature>
<dbReference type="InterPro" id="IPR000700">
    <property type="entry name" value="PAS-assoc_C"/>
</dbReference>
<dbReference type="InterPro" id="IPR013655">
    <property type="entry name" value="PAS_fold_3"/>
</dbReference>
<evidence type="ECO:0000259" key="7">
    <source>
        <dbReference type="PROSITE" id="PS50109"/>
    </source>
</evidence>
<dbReference type="SMART" id="SM00387">
    <property type="entry name" value="HATPase_c"/>
    <property type="match status" value="1"/>
</dbReference>
<comment type="caution">
    <text evidence="10">The sequence shown here is derived from an EMBL/GenBank/DDBJ whole genome shotgun (WGS) entry which is preliminary data.</text>
</comment>